<evidence type="ECO:0008006" key="4">
    <source>
        <dbReference type="Google" id="ProtNLM"/>
    </source>
</evidence>
<name>A0A2V0PFW5_9CHLO</name>
<comment type="caution">
    <text evidence="2">The sequence shown here is derived from an EMBL/GenBank/DDBJ whole genome shotgun (WGS) entry which is preliminary data.</text>
</comment>
<proteinExistence type="predicted"/>
<feature type="transmembrane region" description="Helical" evidence="1">
    <location>
        <begin position="83"/>
        <end position="104"/>
    </location>
</feature>
<dbReference type="PANTHER" id="PTHR36535:SF1">
    <property type="entry name" value="DUF1772 DOMAIN-CONTAINING PROTEIN"/>
    <property type="match status" value="1"/>
</dbReference>
<feature type="transmembrane region" description="Helical" evidence="1">
    <location>
        <begin position="132"/>
        <end position="152"/>
    </location>
</feature>
<evidence type="ECO:0000256" key="1">
    <source>
        <dbReference type="SAM" id="Phobius"/>
    </source>
</evidence>
<keyword evidence="3" id="KW-1185">Reference proteome</keyword>
<keyword evidence="1" id="KW-0472">Membrane</keyword>
<feature type="transmembrane region" description="Helical" evidence="1">
    <location>
        <begin position="51"/>
        <end position="71"/>
    </location>
</feature>
<gene>
    <name evidence="2" type="ORF">Rsub_10257</name>
</gene>
<dbReference type="EMBL" id="BDRX01000110">
    <property type="protein sequence ID" value="GBF97902.1"/>
    <property type="molecule type" value="Genomic_DNA"/>
</dbReference>
<organism evidence="2 3">
    <name type="scientific">Raphidocelis subcapitata</name>
    <dbReference type="NCBI Taxonomy" id="307507"/>
    <lineage>
        <taxon>Eukaryota</taxon>
        <taxon>Viridiplantae</taxon>
        <taxon>Chlorophyta</taxon>
        <taxon>core chlorophytes</taxon>
        <taxon>Chlorophyceae</taxon>
        <taxon>CS clade</taxon>
        <taxon>Sphaeropleales</taxon>
        <taxon>Selenastraceae</taxon>
        <taxon>Raphidocelis</taxon>
    </lineage>
</organism>
<dbReference type="InParanoid" id="A0A2V0PFW5"/>
<dbReference type="Proteomes" id="UP000247498">
    <property type="component" value="Unassembled WGS sequence"/>
</dbReference>
<dbReference type="OrthoDB" id="543293at2759"/>
<dbReference type="Pfam" id="PF08592">
    <property type="entry name" value="Anthrone_oxy"/>
    <property type="match status" value="1"/>
</dbReference>
<reference evidence="2 3" key="1">
    <citation type="journal article" date="2018" name="Sci. Rep.">
        <title>Raphidocelis subcapitata (=Pseudokirchneriella subcapitata) provides an insight into genome evolution and environmental adaptations in the Sphaeropleales.</title>
        <authorList>
            <person name="Suzuki S."/>
            <person name="Yamaguchi H."/>
            <person name="Nakajima N."/>
            <person name="Kawachi M."/>
        </authorList>
    </citation>
    <scope>NUCLEOTIDE SEQUENCE [LARGE SCALE GENOMIC DNA]</scope>
    <source>
        <strain evidence="2 3">NIES-35</strain>
    </source>
</reference>
<dbReference type="PANTHER" id="PTHR36535">
    <property type="entry name" value="YALI0E30327P"/>
    <property type="match status" value="1"/>
</dbReference>
<keyword evidence="1" id="KW-1133">Transmembrane helix</keyword>
<evidence type="ECO:0000313" key="3">
    <source>
        <dbReference type="Proteomes" id="UP000247498"/>
    </source>
</evidence>
<accession>A0A2V0PFW5</accession>
<protein>
    <recommendedName>
        <fullName evidence="4">DUF1772 domain-containing protein</fullName>
    </recommendedName>
</protein>
<dbReference type="InterPro" id="IPR013901">
    <property type="entry name" value="Anthrone_oxy"/>
</dbReference>
<keyword evidence="1" id="KW-0812">Transmembrane</keyword>
<dbReference type="AlphaFoldDB" id="A0A2V0PFW5"/>
<evidence type="ECO:0000313" key="2">
    <source>
        <dbReference type="EMBL" id="GBF97902.1"/>
    </source>
</evidence>
<sequence>MSTTQSTAGTLATAAAGLFAGSALFISAVEQPALLEVDPSGKLAAQRFGAMYKRAAPLQGALALVGSAAAITAAAQGGHCSRVLWGGSGALLLSVWPYTLLAMMPTNKKLINKEGSEEERAELAQKWGRLHLYRTAAGLASFTAMALALARLEHKSG</sequence>